<keyword evidence="1" id="KW-0812">Transmembrane</keyword>
<dbReference type="RefSeq" id="WP_197002958.1">
    <property type="nucleotide sequence ID" value="NZ_BONS01000001.1"/>
</dbReference>
<evidence type="ECO:0000256" key="1">
    <source>
        <dbReference type="SAM" id="Phobius"/>
    </source>
</evidence>
<comment type="caution">
    <text evidence="2">The sequence shown here is derived from an EMBL/GenBank/DDBJ whole genome shotgun (WGS) entry which is preliminary data.</text>
</comment>
<sequence>MIEFCIAGFLPGLLAVPVLLVITGPLVAWALRLHFPILFAVPAVVFPVLLFCPEVVIPGDQPARLIGHRRRTPPGVPQTLWPRSTQAHHCGAWKVEIAAAANAEPQLRLKQS</sequence>
<dbReference type="EMBL" id="JADOUF010000001">
    <property type="protein sequence ID" value="MBG6135905.1"/>
    <property type="molecule type" value="Genomic_DNA"/>
</dbReference>
<organism evidence="2 3">
    <name type="scientific">Longispora fulva</name>
    <dbReference type="NCBI Taxonomy" id="619741"/>
    <lineage>
        <taxon>Bacteria</taxon>
        <taxon>Bacillati</taxon>
        <taxon>Actinomycetota</taxon>
        <taxon>Actinomycetes</taxon>
        <taxon>Micromonosporales</taxon>
        <taxon>Micromonosporaceae</taxon>
        <taxon>Longispora</taxon>
    </lineage>
</organism>
<name>A0A8J7GD92_9ACTN</name>
<feature type="transmembrane region" description="Helical" evidence="1">
    <location>
        <begin position="37"/>
        <end position="57"/>
    </location>
</feature>
<feature type="transmembrane region" description="Helical" evidence="1">
    <location>
        <begin position="12"/>
        <end position="31"/>
    </location>
</feature>
<accession>A0A8J7GD92</accession>
<dbReference type="AlphaFoldDB" id="A0A8J7GD92"/>
<keyword evidence="1" id="KW-1133">Transmembrane helix</keyword>
<keyword evidence="1" id="KW-0472">Membrane</keyword>
<protein>
    <submittedName>
        <fullName evidence="2">Uncharacterized protein</fullName>
    </submittedName>
</protein>
<evidence type="ECO:0000313" key="2">
    <source>
        <dbReference type="EMBL" id="MBG6135905.1"/>
    </source>
</evidence>
<evidence type="ECO:0000313" key="3">
    <source>
        <dbReference type="Proteomes" id="UP000622552"/>
    </source>
</evidence>
<gene>
    <name evidence="2" type="ORF">IW245_002099</name>
</gene>
<proteinExistence type="predicted"/>
<dbReference type="Proteomes" id="UP000622552">
    <property type="component" value="Unassembled WGS sequence"/>
</dbReference>
<reference evidence="2" key="1">
    <citation type="submission" date="2020-11" db="EMBL/GenBank/DDBJ databases">
        <title>Sequencing the genomes of 1000 actinobacteria strains.</title>
        <authorList>
            <person name="Klenk H.-P."/>
        </authorList>
    </citation>
    <scope>NUCLEOTIDE SEQUENCE</scope>
    <source>
        <strain evidence="2">DSM 45356</strain>
    </source>
</reference>
<keyword evidence="3" id="KW-1185">Reference proteome</keyword>